<comment type="similarity">
    <text evidence="2">Belongs to the tryptophan 2-monooxygenase family.</text>
</comment>
<evidence type="ECO:0000256" key="1">
    <source>
        <dbReference type="ARBA" id="ARBA00004814"/>
    </source>
</evidence>
<dbReference type="KEGG" id="hdi:HDIA_2875"/>
<evidence type="ECO:0000256" key="3">
    <source>
        <dbReference type="ARBA" id="ARBA00012535"/>
    </source>
</evidence>
<reference evidence="9" key="1">
    <citation type="submission" date="2017-09" db="EMBL/GenBank/DDBJ databases">
        <title>Genome sequence of Nannocystis excedens DSM 71.</title>
        <authorList>
            <person name="Blom J."/>
        </authorList>
    </citation>
    <scope>NUCLEOTIDE SEQUENCE [LARGE SCALE GENOMIC DNA]</scope>
    <source>
        <strain evidence="9">type strain: E19</strain>
    </source>
</reference>
<dbReference type="OrthoDB" id="337830at2"/>
<dbReference type="GO" id="GO:0050361">
    <property type="term" value="F:tryptophan 2-monooxygenase activity"/>
    <property type="evidence" value="ECO:0007669"/>
    <property type="project" value="UniProtKB-EC"/>
</dbReference>
<comment type="catalytic activity">
    <reaction evidence="6">
        <text>L-tryptophan + O2 = indole-3-acetamide + CO2 + H2O</text>
        <dbReference type="Rhea" id="RHEA:16165"/>
        <dbReference type="ChEBI" id="CHEBI:15377"/>
        <dbReference type="ChEBI" id="CHEBI:15379"/>
        <dbReference type="ChEBI" id="CHEBI:16031"/>
        <dbReference type="ChEBI" id="CHEBI:16526"/>
        <dbReference type="ChEBI" id="CHEBI:57912"/>
        <dbReference type="EC" id="1.13.12.3"/>
    </reaction>
</comment>
<dbReference type="GO" id="GO:0009851">
    <property type="term" value="P:auxin biosynthetic process"/>
    <property type="evidence" value="ECO:0007669"/>
    <property type="project" value="UniProtKB-KW"/>
</dbReference>
<comment type="pathway">
    <text evidence="1">Plant hormone metabolism; auxin biosynthesis.</text>
</comment>
<dbReference type="PANTHER" id="PTHR10742:SF410">
    <property type="entry name" value="LYSINE-SPECIFIC HISTONE DEMETHYLASE 2"/>
    <property type="match status" value="1"/>
</dbReference>
<keyword evidence="5" id="KW-0073">Auxin biosynthesis</keyword>
<dbReference type="AlphaFoldDB" id="A0A2C9D815"/>
<dbReference type="SUPFAM" id="SSF54373">
    <property type="entry name" value="FAD-linked reductases, C-terminal domain"/>
    <property type="match status" value="1"/>
</dbReference>
<proteinExistence type="inferred from homology"/>
<accession>A0A2C9D815</accession>
<dbReference type="PRINTS" id="PR00411">
    <property type="entry name" value="PNDRDTASEI"/>
</dbReference>
<dbReference type="Gene3D" id="3.50.50.60">
    <property type="entry name" value="FAD/NAD(P)-binding domain"/>
    <property type="match status" value="1"/>
</dbReference>
<dbReference type="RefSeq" id="WP_099556802.1">
    <property type="nucleotide sequence ID" value="NZ_LT960614.1"/>
</dbReference>
<evidence type="ECO:0000256" key="2">
    <source>
        <dbReference type="ARBA" id="ARBA00005833"/>
    </source>
</evidence>
<sequence>MADEFDVVVVGAGAAGLSAGRRLMELGLTVQVFEAADRRGGRAFTETATFGMPFDRGCHWLHSASVNPYRRIADDLGHPYEVRTTRRSMGLFLSGKPAPEAVRAEAMQAIEDGFAAADAAGERGEDVSALSVLDPSDKWFPLVDHWMRLLSALDPHQISTLDLSRYHDTHENYPVVDGYGALVAAHGADVPVRLSCPVTEIDSSGSLIRVTTSGGTVTARAVIVTASTSVLASGAIRFLPGLPADVEEAIAACPLGTAEKVAFQFDGPIEGIEPTTYVETFDPANPSRKPINFTINPFGRPMAVGQLGGSHARDLEAAGEAAMVDFATGGLVDIFGSGIRKRIVKTTTTHWISDPLVKGAYSCALPGMGDKRLRLLEPIGERMFLAGEHASKHAFSTAHGAHLSGIAAAEAAAGVVASRTAVI</sequence>
<name>A0A2C9D815_9HYPH</name>
<dbReference type="Proteomes" id="UP000223606">
    <property type="component" value="Chromosome 1"/>
</dbReference>
<evidence type="ECO:0000256" key="6">
    <source>
        <dbReference type="ARBA" id="ARBA00047321"/>
    </source>
</evidence>
<dbReference type="SUPFAM" id="SSF51905">
    <property type="entry name" value="FAD/NAD(P)-binding domain"/>
    <property type="match status" value="1"/>
</dbReference>
<dbReference type="Pfam" id="PF01593">
    <property type="entry name" value="Amino_oxidase"/>
    <property type="match status" value="1"/>
</dbReference>
<organism evidence="8 9">
    <name type="scientific">Hartmannibacter diazotrophicus</name>
    <dbReference type="NCBI Taxonomy" id="1482074"/>
    <lineage>
        <taxon>Bacteria</taxon>
        <taxon>Pseudomonadati</taxon>
        <taxon>Pseudomonadota</taxon>
        <taxon>Alphaproteobacteria</taxon>
        <taxon>Hyphomicrobiales</taxon>
        <taxon>Pleomorphomonadaceae</taxon>
        <taxon>Hartmannibacter</taxon>
    </lineage>
</organism>
<evidence type="ECO:0000256" key="4">
    <source>
        <dbReference type="ARBA" id="ARBA00017871"/>
    </source>
</evidence>
<evidence type="ECO:0000256" key="5">
    <source>
        <dbReference type="ARBA" id="ARBA00023070"/>
    </source>
</evidence>
<protein>
    <recommendedName>
        <fullName evidence="4">Tryptophan 2-monooxygenase</fullName>
        <ecNumber evidence="3">1.13.12.3</ecNumber>
    </recommendedName>
</protein>
<dbReference type="InterPro" id="IPR036188">
    <property type="entry name" value="FAD/NAD-bd_sf"/>
</dbReference>
<gene>
    <name evidence="8" type="primary">pao</name>
    <name evidence="8" type="ORF">HDIA_2875</name>
</gene>
<evidence type="ECO:0000313" key="8">
    <source>
        <dbReference type="EMBL" id="SON56416.1"/>
    </source>
</evidence>
<dbReference type="EC" id="1.13.12.3" evidence="3"/>
<dbReference type="EMBL" id="LT960614">
    <property type="protein sequence ID" value="SON56416.1"/>
    <property type="molecule type" value="Genomic_DNA"/>
</dbReference>
<evidence type="ECO:0000313" key="9">
    <source>
        <dbReference type="Proteomes" id="UP000223606"/>
    </source>
</evidence>
<evidence type="ECO:0000259" key="7">
    <source>
        <dbReference type="Pfam" id="PF01593"/>
    </source>
</evidence>
<dbReference type="PANTHER" id="PTHR10742">
    <property type="entry name" value="FLAVIN MONOAMINE OXIDASE"/>
    <property type="match status" value="1"/>
</dbReference>
<keyword evidence="8" id="KW-0560">Oxidoreductase</keyword>
<dbReference type="InterPro" id="IPR002937">
    <property type="entry name" value="Amino_oxidase"/>
</dbReference>
<dbReference type="InterPro" id="IPR050281">
    <property type="entry name" value="Flavin_monoamine_oxidase"/>
</dbReference>
<feature type="domain" description="Amine oxidase" evidence="7">
    <location>
        <begin position="15"/>
        <end position="411"/>
    </location>
</feature>
<keyword evidence="9" id="KW-1185">Reference proteome</keyword>